<proteinExistence type="predicted"/>
<dbReference type="Proteomes" id="UP000607311">
    <property type="component" value="Unassembled WGS sequence"/>
</dbReference>
<dbReference type="EMBL" id="BOPD01000013">
    <property type="protein sequence ID" value="GIJ33234.1"/>
    <property type="molecule type" value="Genomic_DNA"/>
</dbReference>
<reference evidence="1" key="1">
    <citation type="submission" date="2021-01" db="EMBL/GenBank/DDBJ databases">
        <title>Whole genome shotgun sequence of Verrucosispora sediminis NBRC 107745.</title>
        <authorList>
            <person name="Komaki H."/>
            <person name="Tamura T."/>
        </authorList>
    </citation>
    <scope>NUCLEOTIDE SEQUENCE</scope>
    <source>
        <strain evidence="1">NBRC 107745</strain>
    </source>
</reference>
<keyword evidence="2" id="KW-1185">Reference proteome</keyword>
<sequence>MLLTDRFPDLRADLDSAPDRVEITVKASGQVGVNGWAQLEVLDGLLESVGRPVRGG</sequence>
<dbReference type="RefSeq" id="WP_170863299.1">
    <property type="nucleotide sequence ID" value="NZ_BOPD01000013.1"/>
</dbReference>
<evidence type="ECO:0000313" key="2">
    <source>
        <dbReference type="Proteomes" id="UP000607311"/>
    </source>
</evidence>
<comment type="caution">
    <text evidence="1">The sequence shown here is derived from an EMBL/GenBank/DDBJ whole genome shotgun (WGS) entry which is preliminary data.</text>
</comment>
<dbReference type="AlphaFoldDB" id="A0A9W5URF9"/>
<evidence type="ECO:0000313" key="1">
    <source>
        <dbReference type="EMBL" id="GIJ33234.1"/>
    </source>
</evidence>
<gene>
    <name evidence="1" type="ORF">Vse01_23820</name>
</gene>
<name>A0A9W5URF9_9ACTN</name>
<protein>
    <submittedName>
        <fullName evidence="1">Uncharacterized protein</fullName>
    </submittedName>
</protein>
<accession>A0A9W5URF9</accession>
<organism evidence="1 2">
    <name type="scientific">Micromonospora sediminimaris</name>
    <dbReference type="NCBI Taxonomy" id="547162"/>
    <lineage>
        <taxon>Bacteria</taxon>
        <taxon>Bacillati</taxon>
        <taxon>Actinomycetota</taxon>
        <taxon>Actinomycetes</taxon>
        <taxon>Micromonosporales</taxon>
        <taxon>Micromonosporaceae</taxon>
        <taxon>Micromonospora</taxon>
    </lineage>
</organism>